<dbReference type="GO" id="GO:1904680">
    <property type="term" value="F:peptide transmembrane transporter activity"/>
    <property type="evidence" value="ECO:0007669"/>
    <property type="project" value="TreeGrafter"/>
</dbReference>
<protein>
    <submittedName>
        <fullName evidence="5">Peptide ABC transporter substrate-binding protein</fullName>
    </submittedName>
</protein>
<dbReference type="RefSeq" id="WP_094853595.1">
    <property type="nucleotide sequence ID" value="NZ_NEVM01000002.1"/>
</dbReference>
<evidence type="ECO:0000259" key="4">
    <source>
        <dbReference type="Pfam" id="PF00496"/>
    </source>
</evidence>
<organism evidence="5 6">
    <name type="scientific">Bordetella genomosp. 10</name>
    <dbReference type="NCBI Taxonomy" id="1416804"/>
    <lineage>
        <taxon>Bacteria</taxon>
        <taxon>Pseudomonadati</taxon>
        <taxon>Pseudomonadota</taxon>
        <taxon>Betaproteobacteria</taxon>
        <taxon>Burkholderiales</taxon>
        <taxon>Alcaligenaceae</taxon>
        <taxon>Bordetella</taxon>
    </lineage>
</organism>
<dbReference type="Gene3D" id="3.90.76.10">
    <property type="entry name" value="Dipeptide-binding Protein, Domain 1"/>
    <property type="match status" value="1"/>
</dbReference>
<dbReference type="Gene3D" id="3.10.105.10">
    <property type="entry name" value="Dipeptide-binding Protein, Domain 3"/>
    <property type="match status" value="1"/>
</dbReference>
<dbReference type="OrthoDB" id="9801799at2"/>
<evidence type="ECO:0000256" key="1">
    <source>
        <dbReference type="ARBA" id="ARBA00005695"/>
    </source>
</evidence>
<dbReference type="Proteomes" id="UP000216020">
    <property type="component" value="Unassembled WGS sequence"/>
</dbReference>
<dbReference type="AlphaFoldDB" id="A0A261SB28"/>
<keyword evidence="2 3" id="KW-0732">Signal</keyword>
<accession>A0A261SB28</accession>
<dbReference type="GO" id="GO:0043190">
    <property type="term" value="C:ATP-binding cassette (ABC) transporter complex"/>
    <property type="evidence" value="ECO:0007669"/>
    <property type="project" value="InterPro"/>
</dbReference>
<name>A0A261SB28_9BORD</name>
<dbReference type="Gene3D" id="3.40.190.10">
    <property type="entry name" value="Periplasmic binding protein-like II"/>
    <property type="match status" value="1"/>
</dbReference>
<dbReference type="Pfam" id="PF00496">
    <property type="entry name" value="SBP_bac_5"/>
    <property type="match status" value="1"/>
</dbReference>
<dbReference type="PROSITE" id="PS01040">
    <property type="entry name" value="SBP_BACTERIAL_5"/>
    <property type="match status" value="1"/>
</dbReference>
<evidence type="ECO:0000256" key="3">
    <source>
        <dbReference type="SAM" id="SignalP"/>
    </source>
</evidence>
<dbReference type="InterPro" id="IPR030678">
    <property type="entry name" value="Peptide/Ni-bd"/>
</dbReference>
<dbReference type="EMBL" id="NEVM01000002">
    <property type="protein sequence ID" value="OZI34604.1"/>
    <property type="molecule type" value="Genomic_DNA"/>
</dbReference>
<reference evidence="6" key="1">
    <citation type="submission" date="2017-05" db="EMBL/GenBank/DDBJ databases">
        <title>Complete and WGS of Bordetella genogroups.</title>
        <authorList>
            <person name="Spilker T."/>
            <person name="Lipuma J."/>
        </authorList>
    </citation>
    <scope>NUCLEOTIDE SEQUENCE [LARGE SCALE GENOMIC DNA]</scope>
    <source>
        <strain evidence="6">AU16122</strain>
    </source>
</reference>
<dbReference type="PIRSF" id="PIRSF002741">
    <property type="entry name" value="MppA"/>
    <property type="match status" value="1"/>
</dbReference>
<dbReference type="PANTHER" id="PTHR30290:SF38">
    <property type="entry name" value="D,D-DIPEPTIDE-BINDING PERIPLASMIC PROTEIN DDPA-RELATED"/>
    <property type="match status" value="1"/>
</dbReference>
<evidence type="ECO:0000313" key="6">
    <source>
        <dbReference type="Proteomes" id="UP000216020"/>
    </source>
</evidence>
<feature type="domain" description="Solute-binding protein family 5" evidence="4">
    <location>
        <begin position="76"/>
        <end position="421"/>
    </location>
</feature>
<feature type="signal peptide" evidence="3">
    <location>
        <begin position="1"/>
        <end position="20"/>
    </location>
</feature>
<evidence type="ECO:0000256" key="2">
    <source>
        <dbReference type="ARBA" id="ARBA00022729"/>
    </source>
</evidence>
<feature type="chain" id="PRO_5013397221" evidence="3">
    <location>
        <begin position="21"/>
        <end position="514"/>
    </location>
</feature>
<dbReference type="InterPro" id="IPR039424">
    <property type="entry name" value="SBP_5"/>
</dbReference>
<evidence type="ECO:0000313" key="5">
    <source>
        <dbReference type="EMBL" id="OZI34604.1"/>
    </source>
</evidence>
<keyword evidence="6" id="KW-1185">Reference proteome</keyword>
<dbReference type="GO" id="GO:0030288">
    <property type="term" value="C:outer membrane-bounded periplasmic space"/>
    <property type="evidence" value="ECO:0007669"/>
    <property type="project" value="UniProtKB-ARBA"/>
</dbReference>
<dbReference type="InterPro" id="IPR000914">
    <property type="entry name" value="SBP_5_dom"/>
</dbReference>
<proteinExistence type="inferred from homology"/>
<sequence>MVLKRTLTVAALLGAMSLAAAPAAEDAPKKGGTLVYADLSGPNTLDPQVAASMVDLEVVHHIYEGLVAMDAKYNAKPMLAREAKVSDDNKTYTFVLRKGVKFHNGKVMTSADVKATFERYARVSPNKSVLDDVAGYETPDADTFVIHLKHSNTVFLDVLKTPVYPFVILPAEEKDKPARGVDVIGTGPFKLGQWVKDSYLTLQRFDGYTPDDSAGGPDGLAGKRTAYVDTVRFNFVPEANARVAAMQTGEAVFTAAIPPELLARLKPMKYLESFTTYPACQQYFIVNTQQPPTDKVEVRQAIRTAVHVDDIMKVIGASRKNHSMVYPDGPYYGGEVTDGRYNQNDPKKAAELLKQAGYQNEPIVLQTNNNYDYMRDALLVLSEQLKKAGMNAKMDITDWTTNASNMQSGKGNWNVSTTTFCANPLLGPQQWQAMIYNFPHVKNDKVLDDAYDTFYKTPDMAGRKAAWLTIEQRVLDQAYMIKVADRGNVQVINTRKAGGFEPYYLNHFWNVWLK</sequence>
<dbReference type="GO" id="GO:0015833">
    <property type="term" value="P:peptide transport"/>
    <property type="evidence" value="ECO:0007669"/>
    <property type="project" value="TreeGrafter"/>
</dbReference>
<dbReference type="SUPFAM" id="SSF53850">
    <property type="entry name" value="Periplasmic binding protein-like II"/>
    <property type="match status" value="1"/>
</dbReference>
<gene>
    <name evidence="5" type="ORF">CAL29_14005</name>
</gene>
<comment type="similarity">
    <text evidence="1">Belongs to the bacterial solute-binding protein 5 family.</text>
</comment>
<dbReference type="InterPro" id="IPR023765">
    <property type="entry name" value="SBP_5_CS"/>
</dbReference>
<comment type="caution">
    <text evidence="5">The sequence shown here is derived from an EMBL/GenBank/DDBJ whole genome shotgun (WGS) entry which is preliminary data.</text>
</comment>
<dbReference type="PANTHER" id="PTHR30290">
    <property type="entry name" value="PERIPLASMIC BINDING COMPONENT OF ABC TRANSPORTER"/>
    <property type="match status" value="1"/>
</dbReference>